<feature type="region of interest" description="Disordered" evidence="1">
    <location>
        <begin position="67"/>
        <end position="86"/>
    </location>
</feature>
<protein>
    <submittedName>
        <fullName evidence="2">Uncharacterized protein</fullName>
    </submittedName>
</protein>
<evidence type="ECO:0000313" key="3">
    <source>
        <dbReference type="Proteomes" id="UP001153712"/>
    </source>
</evidence>
<sequence>MNLIKKSVFEANMSLDRYKMELSLLIVCLIICCHCQETEKREEEKEIFETAERSFRPLFLYRRRQVQRTGNAANNNNNNNNANRNG</sequence>
<gene>
    <name evidence="2" type="ORF">PHYEVI_LOCUS3956</name>
</gene>
<dbReference type="Proteomes" id="UP001153712">
    <property type="component" value="Chromosome 14"/>
</dbReference>
<evidence type="ECO:0000256" key="1">
    <source>
        <dbReference type="SAM" id="MobiDB-lite"/>
    </source>
</evidence>
<keyword evidence="3" id="KW-1185">Reference proteome</keyword>
<dbReference type="AlphaFoldDB" id="A0A9N9TME5"/>
<name>A0A9N9TME5_PHYSR</name>
<evidence type="ECO:0000313" key="2">
    <source>
        <dbReference type="EMBL" id="CAG9857551.1"/>
    </source>
</evidence>
<proteinExistence type="predicted"/>
<accession>A0A9N9TME5</accession>
<feature type="compositionally biased region" description="Low complexity" evidence="1">
    <location>
        <begin position="71"/>
        <end position="86"/>
    </location>
</feature>
<organism evidence="2 3">
    <name type="scientific">Phyllotreta striolata</name>
    <name type="common">Striped flea beetle</name>
    <name type="synonym">Crioceris striolata</name>
    <dbReference type="NCBI Taxonomy" id="444603"/>
    <lineage>
        <taxon>Eukaryota</taxon>
        <taxon>Metazoa</taxon>
        <taxon>Ecdysozoa</taxon>
        <taxon>Arthropoda</taxon>
        <taxon>Hexapoda</taxon>
        <taxon>Insecta</taxon>
        <taxon>Pterygota</taxon>
        <taxon>Neoptera</taxon>
        <taxon>Endopterygota</taxon>
        <taxon>Coleoptera</taxon>
        <taxon>Polyphaga</taxon>
        <taxon>Cucujiformia</taxon>
        <taxon>Chrysomeloidea</taxon>
        <taxon>Chrysomelidae</taxon>
        <taxon>Galerucinae</taxon>
        <taxon>Alticini</taxon>
        <taxon>Phyllotreta</taxon>
    </lineage>
</organism>
<dbReference type="EMBL" id="OU900107">
    <property type="protein sequence ID" value="CAG9857551.1"/>
    <property type="molecule type" value="Genomic_DNA"/>
</dbReference>
<reference evidence="2" key="1">
    <citation type="submission" date="2022-01" db="EMBL/GenBank/DDBJ databases">
        <authorList>
            <person name="King R."/>
        </authorList>
    </citation>
    <scope>NUCLEOTIDE SEQUENCE</scope>
</reference>